<sequence>MKATPHLSHLILSFLAFWLITACTKEEEDYISKYCPGACTVVSGRIIKSGSLQPVAGMQVLASWKNLRHFKAGGGGTIRKKAIVSTDQQGNYTLRFLLRDEELQDGVLVISPLNGECPTSDCPSYTLYHDELKRDTTYTYDFQLP</sequence>
<dbReference type="EMBL" id="JACXAJ010000002">
    <property type="protein sequence ID" value="MBD1397113.1"/>
    <property type="molecule type" value="Genomic_DNA"/>
</dbReference>
<keyword evidence="2" id="KW-1185">Reference proteome</keyword>
<comment type="caution">
    <text evidence="1">The sequence shown here is derived from an EMBL/GenBank/DDBJ whole genome shotgun (WGS) entry which is preliminary data.</text>
</comment>
<reference evidence="1 2" key="1">
    <citation type="submission" date="2020-09" db="EMBL/GenBank/DDBJ databases">
        <title>Genome sequencing and assembly of Pontibacter sp.</title>
        <authorList>
            <person name="Chhetri G."/>
        </authorList>
    </citation>
    <scope>NUCLEOTIDE SEQUENCE [LARGE SCALE GENOMIC DNA]</scope>
    <source>
        <strain evidence="1 2">JH31</strain>
    </source>
</reference>
<dbReference type="RefSeq" id="WP_191183236.1">
    <property type="nucleotide sequence ID" value="NZ_JACXAJ010000002.1"/>
</dbReference>
<protein>
    <submittedName>
        <fullName evidence="1">Carboxypeptidase regulatory-like domain-containing protein</fullName>
    </submittedName>
</protein>
<dbReference type="Proteomes" id="UP000625551">
    <property type="component" value="Unassembled WGS sequence"/>
</dbReference>
<name>A0ABR7XFN6_9BACT</name>
<evidence type="ECO:0000313" key="2">
    <source>
        <dbReference type="Proteomes" id="UP000625551"/>
    </source>
</evidence>
<proteinExistence type="predicted"/>
<organism evidence="1 2">
    <name type="scientific">Pontibacter aquaedesilientis</name>
    <dbReference type="NCBI Taxonomy" id="2766980"/>
    <lineage>
        <taxon>Bacteria</taxon>
        <taxon>Pseudomonadati</taxon>
        <taxon>Bacteroidota</taxon>
        <taxon>Cytophagia</taxon>
        <taxon>Cytophagales</taxon>
        <taxon>Hymenobacteraceae</taxon>
        <taxon>Pontibacter</taxon>
    </lineage>
</organism>
<evidence type="ECO:0000313" key="1">
    <source>
        <dbReference type="EMBL" id="MBD1397113.1"/>
    </source>
</evidence>
<accession>A0ABR7XFN6</accession>
<dbReference type="PROSITE" id="PS51257">
    <property type="entry name" value="PROKAR_LIPOPROTEIN"/>
    <property type="match status" value="1"/>
</dbReference>
<gene>
    <name evidence="1" type="ORF">H9Q13_08040</name>
</gene>